<feature type="DNA-binding region" description="OmpR/PhoB-type" evidence="2">
    <location>
        <begin position="13"/>
        <end position="111"/>
    </location>
</feature>
<keyword evidence="5" id="KW-1185">Reference proteome</keyword>
<dbReference type="SUPFAM" id="SSF46894">
    <property type="entry name" value="C-terminal effector domain of the bipartite response regulators"/>
    <property type="match status" value="1"/>
</dbReference>
<gene>
    <name evidence="4" type="ORF">DVT68_00450</name>
</gene>
<dbReference type="Pfam" id="PF00486">
    <property type="entry name" value="Trans_reg_C"/>
    <property type="match status" value="1"/>
</dbReference>
<dbReference type="RefSeq" id="WP_114823111.1">
    <property type="nucleotide sequence ID" value="NZ_QQSY01000001.1"/>
</dbReference>
<dbReference type="InterPro" id="IPR036388">
    <property type="entry name" value="WH-like_DNA-bd_sf"/>
</dbReference>
<name>A0A370K9Q9_9GAMM</name>
<protein>
    <recommendedName>
        <fullName evidence="3">OmpR/PhoB-type domain-containing protein</fullName>
    </recommendedName>
</protein>
<dbReference type="Gene3D" id="1.10.10.10">
    <property type="entry name" value="Winged helix-like DNA-binding domain superfamily/Winged helix DNA-binding domain"/>
    <property type="match status" value="1"/>
</dbReference>
<dbReference type="InterPro" id="IPR058852">
    <property type="entry name" value="HTH_77"/>
</dbReference>
<dbReference type="GO" id="GO:0016887">
    <property type="term" value="F:ATP hydrolysis activity"/>
    <property type="evidence" value="ECO:0007669"/>
    <property type="project" value="InterPro"/>
</dbReference>
<dbReference type="SMART" id="SM00862">
    <property type="entry name" value="Trans_reg_C"/>
    <property type="match status" value="1"/>
</dbReference>
<evidence type="ECO:0000256" key="2">
    <source>
        <dbReference type="PROSITE-ProRule" id="PRU01091"/>
    </source>
</evidence>
<dbReference type="InterPro" id="IPR011990">
    <property type="entry name" value="TPR-like_helical_dom_sf"/>
</dbReference>
<dbReference type="PROSITE" id="PS51755">
    <property type="entry name" value="OMPR_PHOB"/>
    <property type="match status" value="1"/>
</dbReference>
<organism evidence="4 5">
    <name type="scientific">Dyella solisilvae</name>
    <dbReference type="NCBI Taxonomy" id="1920168"/>
    <lineage>
        <taxon>Bacteria</taxon>
        <taxon>Pseudomonadati</taxon>
        <taxon>Pseudomonadota</taxon>
        <taxon>Gammaproteobacteria</taxon>
        <taxon>Lysobacterales</taxon>
        <taxon>Rhodanobacteraceae</taxon>
        <taxon>Dyella</taxon>
    </lineage>
</organism>
<feature type="domain" description="OmpR/PhoB-type" evidence="3">
    <location>
        <begin position="13"/>
        <end position="111"/>
    </location>
</feature>
<dbReference type="InterPro" id="IPR016032">
    <property type="entry name" value="Sig_transdc_resp-reg_C-effctor"/>
</dbReference>
<dbReference type="PANTHER" id="PTHR47691">
    <property type="entry name" value="REGULATOR-RELATED"/>
    <property type="match status" value="1"/>
</dbReference>
<evidence type="ECO:0000256" key="1">
    <source>
        <dbReference type="ARBA" id="ARBA00023125"/>
    </source>
</evidence>
<sequence>MGSANHSANLEGISAFAFADVVVDVRAHRLTCSGRETPVEPKAFAVLLELLAHPGQLLSRDDLLDAVWGHSYVTPSTLSRVIAQLRRAMADDSDQPRYIQTVHGLGYRFIAPLVGQSVEPAPTVRFAPPARARLPQRSDPLIGRDDDLDKLGQLLRESRLVTIVGAGGIGKTQAAMEVARRHSQEFTDGVWLLDCTPQADGEGFARWLAGLFDIRMSGGVDDLMARLGELLRTRRVLLVFDNCERIAGPVGVAVEALLAASVEPRVLVTSQHRLNCTGETLYWLPPLAVPPPGEWATEEDVTHLSRIAAVQLLLARSRAFASRFALTPTNAPAVAEICRRLDGLPLALEIAAARLRLLSAEQLLERMDVHLLGLAEASPSRPARHQTLHALIEWSFALLSEPERSLLGGLGVFVGACTLGGANAVGLVFDLDDEQVMDVLGGLVDKSLLVVDTATRPPSYRLLDSVRLFALGKLAESGDEPAVRDAHLAHFVRLAKRVDAEIRGAREQLWSDRVRRDWANLRSAFDYALSRPDRVEQTLALIGNLCWYFRLCPNYGESARWLDQALNAAVAPTRERAKALVACGIMRHQSQMHDRAQTLLREGIALAGQLEDPRLAGAGLAVLAFELATFGDMAGAQDCADSAQAIADAENDAWLRSMTLLGRGIAFALDDQHREAEACLGDAFDAVCGPGNGKYQQAYVLINRALQRHYLDQPVGAAKDWLMSIDTFAELENWRGMAGCVEGTAYLLSERGDMSKAARFLGAAARVRVLTAGPLMPQWRKAKAATEKKVLATLASSFESMREVGATTGFEYIVAEARAVLRGLAIDQALGADMSSPLGS</sequence>
<dbReference type="SUPFAM" id="SSF52540">
    <property type="entry name" value="P-loop containing nucleoside triphosphate hydrolases"/>
    <property type="match status" value="1"/>
</dbReference>
<dbReference type="SUPFAM" id="SSF48452">
    <property type="entry name" value="TPR-like"/>
    <property type="match status" value="1"/>
</dbReference>
<dbReference type="Proteomes" id="UP000254711">
    <property type="component" value="Unassembled WGS sequence"/>
</dbReference>
<dbReference type="EMBL" id="QQSY01000001">
    <property type="protein sequence ID" value="RDI99369.1"/>
    <property type="molecule type" value="Genomic_DNA"/>
</dbReference>
<dbReference type="GO" id="GO:0000160">
    <property type="term" value="P:phosphorelay signal transduction system"/>
    <property type="evidence" value="ECO:0007669"/>
    <property type="project" value="InterPro"/>
</dbReference>
<dbReference type="PANTHER" id="PTHR47691:SF3">
    <property type="entry name" value="HTH-TYPE TRANSCRIPTIONAL REGULATOR RV0890C-RELATED"/>
    <property type="match status" value="1"/>
</dbReference>
<dbReference type="PRINTS" id="PR00364">
    <property type="entry name" value="DISEASERSIST"/>
</dbReference>
<dbReference type="AlphaFoldDB" id="A0A370K9Q9"/>
<dbReference type="GO" id="GO:0006355">
    <property type="term" value="P:regulation of DNA-templated transcription"/>
    <property type="evidence" value="ECO:0007669"/>
    <property type="project" value="InterPro"/>
</dbReference>
<accession>A0A370K9Q9</accession>
<dbReference type="InterPro" id="IPR001867">
    <property type="entry name" value="OmpR/PhoB-type_DNA-bd"/>
</dbReference>
<dbReference type="Gene3D" id="3.40.50.300">
    <property type="entry name" value="P-loop containing nucleotide triphosphate hydrolases"/>
    <property type="match status" value="1"/>
</dbReference>
<proteinExistence type="predicted"/>
<dbReference type="InterPro" id="IPR049945">
    <property type="entry name" value="AAA_22"/>
</dbReference>
<evidence type="ECO:0000313" key="4">
    <source>
        <dbReference type="EMBL" id="RDI99369.1"/>
    </source>
</evidence>
<dbReference type="CDD" id="cd00383">
    <property type="entry name" value="trans_reg_C"/>
    <property type="match status" value="1"/>
</dbReference>
<dbReference type="Gene3D" id="1.25.40.10">
    <property type="entry name" value="Tetratricopeptide repeat domain"/>
    <property type="match status" value="1"/>
</dbReference>
<evidence type="ECO:0000259" key="3">
    <source>
        <dbReference type="PROSITE" id="PS51755"/>
    </source>
</evidence>
<dbReference type="InterPro" id="IPR027417">
    <property type="entry name" value="P-loop_NTPase"/>
</dbReference>
<keyword evidence="1 2" id="KW-0238">DNA-binding</keyword>
<reference evidence="4 5" key="1">
    <citation type="submission" date="2018-07" db="EMBL/GenBank/DDBJ databases">
        <title>Dyella solisilvae sp. nov., isolated from the pine and broad-leaved mixed forest soil.</title>
        <authorList>
            <person name="Gao Z."/>
            <person name="Qiu L."/>
        </authorList>
    </citation>
    <scope>NUCLEOTIDE SEQUENCE [LARGE SCALE GENOMIC DNA]</scope>
    <source>
        <strain evidence="4 5">DHG54</strain>
    </source>
</reference>
<dbReference type="GO" id="GO:0003677">
    <property type="term" value="F:DNA binding"/>
    <property type="evidence" value="ECO:0007669"/>
    <property type="project" value="UniProtKB-UniRule"/>
</dbReference>
<comment type="caution">
    <text evidence="4">The sequence shown here is derived from an EMBL/GenBank/DDBJ whole genome shotgun (WGS) entry which is preliminary data.</text>
</comment>
<dbReference type="Pfam" id="PF13401">
    <property type="entry name" value="AAA_22"/>
    <property type="match status" value="1"/>
</dbReference>
<dbReference type="Pfam" id="PF25872">
    <property type="entry name" value="HTH_77"/>
    <property type="match status" value="1"/>
</dbReference>
<evidence type="ECO:0000313" key="5">
    <source>
        <dbReference type="Proteomes" id="UP000254711"/>
    </source>
</evidence>